<dbReference type="HOGENOM" id="CLU_205461_0_0_1"/>
<dbReference type="Proteomes" id="UP000054477">
    <property type="component" value="Unassembled WGS sequence"/>
</dbReference>
<accession>A0A0C9WSK4</accession>
<dbReference type="EMBL" id="KN839071">
    <property type="protein sequence ID" value="KIJ90993.1"/>
    <property type="molecule type" value="Genomic_DNA"/>
</dbReference>
<sequence length="67" mass="7059">MGVKMWGSALKGWVGWAVLIEWGGGSQGITFGGVNVFSVGVVDRWKSFLESGVGGIVEVKSSESQVK</sequence>
<name>A0A0C9WSK4_9AGAR</name>
<dbReference type="AlphaFoldDB" id="A0A0C9WSK4"/>
<organism evidence="1 2">
    <name type="scientific">Laccaria amethystina LaAM-08-1</name>
    <dbReference type="NCBI Taxonomy" id="1095629"/>
    <lineage>
        <taxon>Eukaryota</taxon>
        <taxon>Fungi</taxon>
        <taxon>Dikarya</taxon>
        <taxon>Basidiomycota</taxon>
        <taxon>Agaricomycotina</taxon>
        <taxon>Agaricomycetes</taxon>
        <taxon>Agaricomycetidae</taxon>
        <taxon>Agaricales</taxon>
        <taxon>Agaricineae</taxon>
        <taxon>Hydnangiaceae</taxon>
        <taxon>Laccaria</taxon>
    </lineage>
</organism>
<proteinExistence type="predicted"/>
<reference evidence="1 2" key="1">
    <citation type="submission" date="2014-04" db="EMBL/GenBank/DDBJ databases">
        <authorList>
            <consortium name="DOE Joint Genome Institute"/>
            <person name="Kuo A."/>
            <person name="Kohler A."/>
            <person name="Nagy L.G."/>
            <person name="Floudas D."/>
            <person name="Copeland A."/>
            <person name="Barry K.W."/>
            <person name="Cichocki N."/>
            <person name="Veneault-Fourrey C."/>
            <person name="LaButti K."/>
            <person name="Lindquist E.A."/>
            <person name="Lipzen A."/>
            <person name="Lundell T."/>
            <person name="Morin E."/>
            <person name="Murat C."/>
            <person name="Sun H."/>
            <person name="Tunlid A."/>
            <person name="Henrissat B."/>
            <person name="Grigoriev I.V."/>
            <person name="Hibbett D.S."/>
            <person name="Martin F."/>
            <person name="Nordberg H.P."/>
            <person name="Cantor M.N."/>
            <person name="Hua S.X."/>
        </authorList>
    </citation>
    <scope>NUCLEOTIDE SEQUENCE [LARGE SCALE GENOMIC DNA]</scope>
    <source>
        <strain evidence="1 2">LaAM-08-1</strain>
    </source>
</reference>
<protein>
    <submittedName>
        <fullName evidence="1">Uncharacterized protein</fullName>
    </submittedName>
</protein>
<evidence type="ECO:0000313" key="1">
    <source>
        <dbReference type="EMBL" id="KIJ90993.1"/>
    </source>
</evidence>
<evidence type="ECO:0000313" key="2">
    <source>
        <dbReference type="Proteomes" id="UP000054477"/>
    </source>
</evidence>
<gene>
    <name evidence="1" type="ORF">K443DRAFT_686339</name>
</gene>
<keyword evidence="2" id="KW-1185">Reference proteome</keyword>
<reference evidence="2" key="2">
    <citation type="submission" date="2015-01" db="EMBL/GenBank/DDBJ databases">
        <title>Evolutionary Origins and Diversification of the Mycorrhizal Mutualists.</title>
        <authorList>
            <consortium name="DOE Joint Genome Institute"/>
            <consortium name="Mycorrhizal Genomics Consortium"/>
            <person name="Kohler A."/>
            <person name="Kuo A."/>
            <person name="Nagy L.G."/>
            <person name="Floudas D."/>
            <person name="Copeland A."/>
            <person name="Barry K.W."/>
            <person name="Cichocki N."/>
            <person name="Veneault-Fourrey C."/>
            <person name="LaButti K."/>
            <person name="Lindquist E.A."/>
            <person name="Lipzen A."/>
            <person name="Lundell T."/>
            <person name="Morin E."/>
            <person name="Murat C."/>
            <person name="Riley R."/>
            <person name="Ohm R."/>
            <person name="Sun H."/>
            <person name="Tunlid A."/>
            <person name="Henrissat B."/>
            <person name="Grigoriev I.V."/>
            <person name="Hibbett D.S."/>
            <person name="Martin F."/>
        </authorList>
    </citation>
    <scope>NUCLEOTIDE SEQUENCE [LARGE SCALE GENOMIC DNA]</scope>
    <source>
        <strain evidence="2">LaAM-08-1</strain>
    </source>
</reference>